<gene>
    <name evidence="2" type="ORF">B0H63DRAFT_244534</name>
</gene>
<comment type="caution">
    <text evidence="2">The sequence shown here is derived from an EMBL/GenBank/DDBJ whole genome shotgun (WGS) entry which is preliminary data.</text>
</comment>
<feature type="compositionally biased region" description="Basic residues" evidence="1">
    <location>
        <begin position="176"/>
        <end position="186"/>
    </location>
</feature>
<evidence type="ECO:0000313" key="2">
    <source>
        <dbReference type="EMBL" id="KAK3378321.1"/>
    </source>
</evidence>
<protein>
    <submittedName>
        <fullName evidence="2">Uncharacterized protein</fullName>
    </submittedName>
</protein>
<sequence length="186" mass="20180">MLKLATFASSWLTVFRPFICCGAPLGMRRWITLTAGHVGARIVCLSTAVITSNGVQVAVQAKPPAKLNLTSKVSIAEICSLSPECAERILLLQSRRLLSIQPLPPRTMSLRYIISSGFYISSITQVAFLANLCTSQDEQEGCPLTHTPRYRLGGWAGSVPSLSDPAGRVTTSLQHKLTRSRGRSHS</sequence>
<evidence type="ECO:0000256" key="1">
    <source>
        <dbReference type="SAM" id="MobiDB-lite"/>
    </source>
</evidence>
<dbReference type="Proteomes" id="UP001285441">
    <property type="component" value="Unassembled WGS sequence"/>
</dbReference>
<evidence type="ECO:0000313" key="3">
    <source>
        <dbReference type="Proteomes" id="UP001285441"/>
    </source>
</evidence>
<dbReference type="AlphaFoldDB" id="A0AAE0KKI2"/>
<organism evidence="2 3">
    <name type="scientific">Podospora didyma</name>
    <dbReference type="NCBI Taxonomy" id="330526"/>
    <lineage>
        <taxon>Eukaryota</taxon>
        <taxon>Fungi</taxon>
        <taxon>Dikarya</taxon>
        <taxon>Ascomycota</taxon>
        <taxon>Pezizomycotina</taxon>
        <taxon>Sordariomycetes</taxon>
        <taxon>Sordariomycetidae</taxon>
        <taxon>Sordariales</taxon>
        <taxon>Podosporaceae</taxon>
        <taxon>Podospora</taxon>
    </lineage>
</organism>
<name>A0AAE0KKI2_9PEZI</name>
<reference evidence="2" key="1">
    <citation type="journal article" date="2023" name="Mol. Phylogenet. Evol.">
        <title>Genome-scale phylogeny and comparative genomics of the fungal order Sordariales.</title>
        <authorList>
            <person name="Hensen N."/>
            <person name="Bonometti L."/>
            <person name="Westerberg I."/>
            <person name="Brannstrom I.O."/>
            <person name="Guillou S."/>
            <person name="Cros-Aarteil S."/>
            <person name="Calhoun S."/>
            <person name="Haridas S."/>
            <person name="Kuo A."/>
            <person name="Mondo S."/>
            <person name="Pangilinan J."/>
            <person name="Riley R."/>
            <person name="LaButti K."/>
            <person name="Andreopoulos B."/>
            <person name="Lipzen A."/>
            <person name="Chen C."/>
            <person name="Yan M."/>
            <person name="Daum C."/>
            <person name="Ng V."/>
            <person name="Clum A."/>
            <person name="Steindorff A."/>
            <person name="Ohm R.A."/>
            <person name="Martin F."/>
            <person name="Silar P."/>
            <person name="Natvig D.O."/>
            <person name="Lalanne C."/>
            <person name="Gautier V."/>
            <person name="Ament-Velasquez S.L."/>
            <person name="Kruys A."/>
            <person name="Hutchinson M.I."/>
            <person name="Powell A.J."/>
            <person name="Barry K."/>
            <person name="Miller A.N."/>
            <person name="Grigoriev I.V."/>
            <person name="Debuchy R."/>
            <person name="Gladieux P."/>
            <person name="Hiltunen Thoren M."/>
            <person name="Johannesson H."/>
        </authorList>
    </citation>
    <scope>NUCLEOTIDE SEQUENCE</scope>
    <source>
        <strain evidence="2">CBS 232.78</strain>
    </source>
</reference>
<accession>A0AAE0KKI2</accession>
<dbReference type="EMBL" id="JAULSW010000006">
    <property type="protein sequence ID" value="KAK3378321.1"/>
    <property type="molecule type" value="Genomic_DNA"/>
</dbReference>
<reference evidence="2" key="2">
    <citation type="submission" date="2023-06" db="EMBL/GenBank/DDBJ databases">
        <authorList>
            <consortium name="Lawrence Berkeley National Laboratory"/>
            <person name="Haridas S."/>
            <person name="Hensen N."/>
            <person name="Bonometti L."/>
            <person name="Westerberg I."/>
            <person name="Brannstrom I.O."/>
            <person name="Guillou S."/>
            <person name="Cros-Aarteil S."/>
            <person name="Calhoun S."/>
            <person name="Kuo A."/>
            <person name="Mondo S."/>
            <person name="Pangilinan J."/>
            <person name="Riley R."/>
            <person name="LaButti K."/>
            <person name="Andreopoulos B."/>
            <person name="Lipzen A."/>
            <person name="Chen C."/>
            <person name="Yanf M."/>
            <person name="Daum C."/>
            <person name="Ng V."/>
            <person name="Clum A."/>
            <person name="Steindorff A."/>
            <person name="Ohm R."/>
            <person name="Martin F."/>
            <person name="Silar P."/>
            <person name="Natvig D."/>
            <person name="Lalanne C."/>
            <person name="Gautier V."/>
            <person name="Ament-velasquez S.L."/>
            <person name="Kruys A."/>
            <person name="Hutchinson M.I."/>
            <person name="Powell A.J."/>
            <person name="Barry K."/>
            <person name="Miller A.N."/>
            <person name="Grigoriev I.V."/>
            <person name="Debuchy R."/>
            <person name="Gladieux P."/>
            <person name="Thoren M.H."/>
            <person name="Johannesson H."/>
        </authorList>
    </citation>
    <scope>NUCLEOTIDE SEQUENCE</scope>
    <source>
        <strain evidence="2">CBS 232.78</strain>
    </source>
</reference>
<keyword evidence="3" id="KW-1185">Reference proteome</keyword>
<feature type="region of interest" description="Disordered" evidence="1">
    <location>
        <begin position="163"/>
        <end position="186"/>
    </location>
</feature>
<proteinExistence type="predicted"/>